<evidence type="ECO:0000256" key="2">
    <source>
        <dbReference type="PROSITE-ProRule" id="PRU00169"/>
    </source>
</evidence>
<dbReference type="PROSITE" id="PS50110">
    <property type="entry name" value="RESPONSE_REGULATORY"/>
    <property type="match status" value="1"/>
</dbReference>
<sequence length="123" mass="13963">MKKRILLIDDDDALLEVLNEALSYEGYAVKCVQNTNGVFTEIQEFKPDIIVTDYLLNGINGGELCHQIKQNLLTNHLPVLILSAYPKMNNTLEYYGCDAFIPKPFDLFDFMTKLSAFTAPVRN</sequence>
<keyword evidence="1 2" id="KW-0597">Phosphoprotein</keyword>
<name>A0ABU1TCW5_9SPHI</name>
<dbReference type="SMART" id="SM00448">
    <property type="entry name" value="REC"/>
    <property type="match status" value="1"/>
</dbReference>
<dbReference type="Pfam" id="PF00072">
    <property type="entry name" value="Response_reg"/>
    <property type="match status" value="1"/>
</dbReference>
<dbReference type="RefSeq" id="WP_310096989.1">
    <property type="nucleotide sequence ID" value="NZ_JAVDUU010000003.1"/>
</dbReference>
<dbReference type="PANTHER" id="PTHR44591:SF3">
    <property type="entry name" value="RESPONSE REGULATORY DOMAIN-CONTAINING PROTEIN"/>
    <property type="match status" value="1"/>
</dbReference>
<protein>
    <submittedName>
        <fullName evidence="4">CheY-like chemotaxis protein</fullName>
    </submittedName>
</protein>
<dbReference type="EMBL" id="JAVDUU010000003">
    <property type="protein sequence ID" value="MDR6943178.1"/>
    <property type="molecule type" value="Genomic_DNA"/>
</dbReference>
<dbReference type="InterPro" id="IPR011006">
    <property type="entry name" value="CheY-like_superfamily"/>
</dbReference>
<keyword evidence="5" id="KW-1185">Reference proteome</keyword>
<dbReference type="Proteomes" id="UP001247620">
    <property type="component" value="Unassembled WGS sequence"/>
</dbReference>
<dbReference type="PANTHER" id="PTHR44591">
    <property type="entry name" value="STRESS RESPONSE REGULATOR PROTEIN 1"/>
    <property type="match status" value="1"/>
</dbReference>
<evidence type="ECO:0000256" key="1">
    <source>
        <dbReference type="ARBA" id="ARBA00022553"/>
    </source>
</evidence>
<comment type="caution">
    <text evidence="4">The sequence shown here is derived from an EMBL/GenBank/DDBJ whole genome shotgun (WGS) entry which is preliminary data.</text>
</comment>
<proteinExistence type="predicted"/>
<accession>A0ABU1TCW5</accession>
<evidence type="ECO:0000259" key="3">
    <source>
        <dbReference type="PROSITE" id="PS50110"/>
    </source>
</evidence>
<feature type="domain" description="Response regulatory" evidence="3">
    <location>
        <begin position="4"/>
        <end position="118"/>
    </location>
</feature>
<dbReference type="Gene3D" id="3.40.50.2300">
    <property type="match status" value="1"/>
</dbReference>
<evidence type="ECO:0000313" key="4">
    <source>
        <dbReference type="EMBL" id="MDR6943178.1"/>
    </source>
</evidence>
<organism evidence="4 5">
    <name type="scientific">Mucilaginibacter pocheonensis</name>
    <dbReference type="NCBI Taxonomy" id="398050"/>
    <lineage>
        <taxon>Bacteria</taxon>
        <taxon>Pseudomonadati</taxon>
        <taxon>Bacteroidota</taxon>
        <taxon>Sphingobacteriia</taxon>
        <taxon>Sphingobacteriales</taxon>
        <taxon>Sphingobacteriaceae</taxon>
        <taxon>Mucilaginibacter</taxon>
    </lineage>
</organism>
<reference evidence="4 5" key="1">
    <citation type="submission" date="2023-07" db="EMBL/GenBank/DDBJ databases">
        <title>Sorghum-associated microbial communities from plants grown in Nebraska, USA.</title>
        <authorList>
            <person name="Schachtman D."/>
        </authorList>
    </citation>
    <scope>NUCLEOTIDE SEQUENCE [LARGE SCALE GENOMIC DNA]</scope>
    <source>
        <strain evidence="4 5">3262</strain>
    </source>
</reference>
<evidence type="ECO:0000313" key="5">
    <source>
        <dbReference type="Proteomes" id="UP001247620"/>
    </source>
</evidence>
<dbReference type="InterPro" id="IPR050595">
    <property type="entry name" value="Bact_response_regulator"/>
</dbReference>
<gene>
    <name evidence="4" type="ORF">J2W55_003031</name>
</gene>
<dbReference type="InterPro" id="IPR001789">
    <property type="entry name" value="Sig_transdc_resp-reg_receiver"/>
</dbReference>
<dbReference type="SUPFAM" id="SSF52172">
    <property type="entry name" value="CheY-like"/>
    <property type="match status" value="1"/>
</dbReference>
<feature type="modified residue" description="4-aspartylphosphate" evidence="2">
    <location>
        <position position="53"/>
    </location>
</feature>
<dbReference type="CDD" id="cd00156">
    <property type="entry name" value="REC"/>
    <property type="match status" value="1"/>
</dbReference>